<dbReference type="RefSeq" id="WP_023948955.1">
    <property type="nucleotide sequence ID" value="NZ_AYSV01000007.1"/>
</dbReference>
<evidence type="ECO:0000313" key="2">
    <source>
        <dbReference type="Proteomes" id="UP000018766"/>
    </source>
</evidence>
<comment type="caution">
    <text evidence="1">The sequence shown here is derived from an EMBL/GenBank/DDBJ whole genome shotgun (WGS) entry which is preliminary data.</text>
</comment>
<dbReference type="EMBL" id="AYSV01000007">
    <property type="protein sequence ID" value="ETD72977.1"/>
    <property type="molecule type" value="Genomic_DNA"/>
</dbReference>
<name>V8GB67_9BURK</name>
<gene>
    <name evidence="1" type="ORF">V757_00910</name>
</gene>
<keyword evidence="2" id="KW-1185">Reference proteome</keyword>
<reference evidence="1 2" key="1">
    <citation type="submission" date="2013-11" db="EMBL/GenBank/DDBJ databases">
        <title>Genomic analysis of Pelistega sp. HM-7.</title>
        <authorList>
            <person name="Kumbhare S.V."/>
            <person name="Shetty S.A."/>
            <person name="Sharma O."/>
            <person name="Dhotre D.P."/>
        </authorList>
    </citation>
    <scope>NUCLEOTIDE SEQUENCE [LARGE SCALE GENOMIC DNA]</scope>
    <source>
        <strain evidence="1 2">HM-7</strain>
    </source>
</reference>
<proteinExistence type="predicted"/>
<sequence>MSDHRPPQTQLVETVRDLIKTQQVTQAIKEKELDIELERIRSNEKIALESINAQKGDRNEQIQAISSLHLQRNVLIGLGIVSAVVIIICRSSDQI</sequence>
<accession>V8GB67</accession>
<protein>
    <submittedName>
        <fullName evidence="1">Uncharacterized protein</fullName>
    </submittedName>
</protein>
<dbReference type="Proteomes" id="UP000018766">
    <property type="component" value="Unassembled WGS sequence"/>
</dbReference>
<dbReference type="AlphaFoldDB" id="V8GB67"/>
<evidence type="ECO:0000313" key="1">
    <source>
        <dbReference type="EMBL" id="ETD72977.1"/>
    </source>
</evidence>
<organism evidence="1 2">
    <name type="scientific">Pelistega indica</name>
    <dbReference type="NCBI Taxonomy" id="1414851"/>
    <lineage>
        <taxon>Bacteria</taxon>
        <taxon>Pseudomonadati</taxon>
        <taxon>Pseudomonadota</taxon>
        <taxon>Betaproteobacteria</taxon>
        <taxon>Burkholderiales</taxon>
        <taxon>Alcaligenaceae</taxon>
        <taxon>Pelistega</taxon>
    </lineage>
</organism>